<name>A0ABQ2K0M2_9ACTN</name>
<keyword evidence="3" id="KW-1185">Reference proteome</keyword>
<evidence type="ECO:0000313" key="3">
    <source>
        <dbReference type="Proteomes" id="UP000600080"/>
    </source>
</evidence>
<comment type="caution">
    <text evidence="2">The sequence shown here is derived from an EMBL/GenBank/DDBJ whole genome shotgun (WGS) entry which is preliminary data.</text>
</comment>
<dbReference type="EMBL" id="BMND01000041">
    <property type="protein sequence ID" value="GGN61517.1"/>
    <property type="molecule type" value="Genomic_DNA"/>
</dbReference>
<protein>
    <submittedName>
        <fullName evidence="2">Uncharacterized protein</fullName>
    </submittedName>
</protein>
<feature type="region of interest" description="Disordered" evidence="1">
    <location>
        <begin position="1"/>
        <end position="46"/>
    </location>
</feature>
<evidence type="ECO:0000313" key="2">
    <source>
        <dbReference type="EMBL" id="GGN61517.1"/>
    </source>
</evidence>
<organism evidence="2 3">
    <name type="scientific">Streptomyces kronopolitis</name>
    <dbReference type="NCBI Taxonomy" id="1612435"/>
    <lineage>
        <taxon>Bacteria</taxon>
        <taxon>Bacillati</taxon>
        <taxon>Actinomycetota</taxon>
        <taxon>Actinomycetes</taxon>
        <taxon>Kitasatosporales</taxon>
        <taxon>Streptomycetaceae</taxon>
        <taxon>Streptomyces</taxon>
    </lineage>
</organism>
<evidence type="ECO:0000256" key="1">
    <source>
        <dbReference type="SAM" id="MobiDB-lite"/>
    </source>
</evidence>
<accession>A0ABQ2K0M2</accession>
<proteinExistence type="predicted"/>
<reference evidence="3" key="1">
    <citation type="journal article" date="2019" name="Int. J. Syst. Evol. Microbiol.">
        <title>The Global Catalogue of Microorganisms (GCM) 10K type strain sequencing project: providing services to taxonomists for standard genome sequencing and annotation.</title>
        <authorList>
            <consortium name="The Broad Institute Genomics Platform"/>
            <consortium name="The Broad Institute Genome Sequencing Center for Infectious Disease"/>
            <person name="Wu L."/>
            <person name="Ma J."/>
        </authorList>
    </citation>
    <scope>NUCLEOTIDE SEQUENCE [LARGE SCALE GENOMIC DNA]</scope>
    <source>
        <strain evidence="3">CGMCC 4.7323</strain>
    </source>
</reference>
<gene>
    <name evidence="2" type="ORF">GCM10012285_60560</name>
</gene>
<sequence>MDSAVVAERPDRRLVPVADPVPEAEPEPEADGQWRLKCPPVDLSAG</sequence>
<dbReference type="Proteomes" id="UP000600080">
    <property type="component" value="Unassembled WGS sequence"/>
</dbReference>